<dbReference type="GeneID" id="26970815"/>
<dbReference type="EMBL" id="KN294005">
    <property type="protein sequence ID" value="KGQ01252.1"/>
    <property type="molecule type" value="Genomic_DNA"/>
</dbReference>
<dbReference type="OrthoDB" id="4135672at2759"/>
<sequence length="95" mass="10319">MATNDDESGHVFQVTGNIQNGTFFEDNTGKKLKESASYLNKILVRKVSAAKLLSRVKGSVKQILPPRGTSRVLGGSIPKSQLGTVKNGRPKPLRR</sequence>
<dbReference type="KEGG" id="pbl:PAAG_12023"/>
<evidence type="ECO:0000256" key="1">
    <source>
        <dbReference type="SAM" id="MobiDB-lite"/>
    </source>
</evidence>
<dbReference type="Proteomes" id="UP000002059">
    <property type="component" value="Partially assembled WGS sequence"/>
</dbReference>
<feature type="region of interest" description="Disordered" evidence="1">
    <location>
        <begin position="67"/>
        <end position="95"/>
    </location>
</feature>
<organism evidence="2 3">
    <name type="scientific">Paracoccidioides lutzii (strain ATCC MYA-826 / Pb01)</name>
    <name type="common">Paracoccidioides brasiliensis</name>
    <dbReference type="NCBI Taxonomy" id="502779"/>
    <lineage>
        <taxon>Eukaryota</taxon>
        <taxon>Fungi</taxon>
        <taxon>Dikarya</taxon>
        <taxon>Ascomycota</taxon>
        <taxon>Pezizomycotina</taxon>
        <taxon>Eurotiomycetes</taxon>
        <taxon>Eurotiomycetidae</taxon>
        <taxon>Onygenales</taxon>
        <taxon>Ajellomycetaceae</taxon>
        <taxon>Paracoccidioides</taxon>
    </lineage>
</organism>
<dbReference type="AlphaFoldDB" id="A0A0A2V4H9"/>
<evidence type="ECO:0000313" key="2">
    <source>
        <dbReference type="EMBL" id="KGQ01252.1"/>
    </source>
</evidence>
<dbReference type="HOGENOM" id="CLU_2497387_0_0_1"/>
<dbReference type="VEuPathDB" id="FungiDB:PAAG_12023"/>
<name>A0A0A2V4H9_PARBA</name>
<reference evidence="2 3" key="1">
    <citation type="journal article" date="2011" name="PLoS Genet.">
        <title>Comparative genomic analysis of human fungal pathogens causing paracoccidioidomycosis.</title>
        <authorList>
            <person name="Desjardins C.A."/>
            <person name="Champion M.D."/>
            <person name="Holder J.W."/>
            <person name="Muszewska A."/>
            <person name="Goldberg J."/>
            <person name="Bailao A.M."/>
            <person name="Brigido M.M."/>
            <person name="Ferreira M.E."/>
            <person name="Garcia A.M."/>
            <person name="Grynberg M."/>
            <person name="Gujja S."/>
            <person name="Heiman D.I."/>
            <person name="Henn M.R."/>
            <person name="Kodira C.D."/>
            <person name="Leon-Narvaez H."/>
            <person name="Longo L.V."/>
            <person name="Ma L.J."/>
            <person name="Malavazi I."/>
            <person name="Matsuo A.L."/>
            <person name="Morais F.V."/>
            <person name="Pereira M."/>
            <person name="Rodriguez-Brito S."/>
            <person name="Sakthikumar S."/>
            <person name="Salem-Izacc S.M."/>
            <person name="Sykes S.M."/>
            <person name="Teixeira M.M."/>
            <person name="Vallejo M.C."/>
            <person name="Walter M.E."/>
            <person name="Yandava C."/>
            <person name="Young S."/>
            <person name="Zeng Q."/>
            <person name="Zucker J."/>
            <person name="Felipe M.S."/>
            <person name="Goldman G.H."/>
            <person name="Haas B.J."/>
            <person name="McEwen J.G."/>
            <person name="Nino-Vega G."/>
            <person name="Puccia R."/>
            <person name="San-Blas G."/>
            <person name="Soares C.M."/>
            <person name="Birren B.W."/>
            <person name="Cuomo C.A."/>
        </authorList>
    </citation>
    <scope>NUCLEOTIDE SEQUENCE [LARGE SCALE GENOMIC DNA]</scope>
    <source>
        <strain evidence="3">ATCC MYA-826 / Pb01</strain>
    </source>
</reference>
<accession>A0A0A2V4H9</accession>
<keyword evidence="3" id="KW-1185">Reference proteome</keyword>
<gene>
    <name evidence="2" type="ORF">PAAG_12023</name>
</gene>
<evidence type="ECO:0000313" key="3">
    <source>
        <dbReference type="Proteomes" id="UP000002059"/>
    </source>
</evidence>
<dbReference type="Pfam" id="PF20174">
    <property type="entry name" value="DUF6540"/>
    <property type="match status" value="1"/>
</dbReference>
<dbReference type="RefSeq" id="XP_015702793.1">
    <property type="nucleotide sequence ID" value="XM_015847568.1"/>
</dbReference>
<proteinExistence type="predicted"/>
<protein>
    <submittedName>
        <fullName evidence="2">Uncharacterized protein</fullName>
    </submittedName>
</protein>
<dbReference type="InterPro" id="IPR046670">
    <property type="entry name" value="DUF6540"/>
</dbReference>